<dbReference type="Gramene" id="scaffold_3400006.1">
    <property type="protein sequence ID" value="scaffold_3400006.1"/>
    <property type="gene ID" value="scaffold_3400006.1"/>
</dbReference>
<dbReference type="eggNOG" id="KOG1072">
    <property type="taxonomic scope" value="Eukaryota"/>
</dbReference>
<reference evidence="2" key="2">
    <citation type="submission" date="2010-06" db="EMBL/GenBank/DDBJ databases">
        <title>The basis of rapid genome size change in Arabidopsis.</title>
        <authorList>
            <person name="Bakker E."/>
            <person name="Bergelson J."/>
            <person name="Cheng J.F."/>
            <person name="Clark R.M."/>
            <person name="Fawcett J."/>
            <person name="Gaut B."/>
            <person name="Grigoriev I."/>
            <person name="Gundlach H."/>
            <person name="Guo Y."/>
            <person name="Haberer G."/>
            <person name="Hollister J."/>
            <person name="Hu T.T."/>
            <person name="Mayer K.F.X."/>
            <person name="Nasrallah J."/>
            <person name="Nordborg M."/>
            <person name="Otillar R."/>
            <person name="Pattyn P."/>
            <person name="Schmutz J."/>
            <person name="Spannagl M."/>
            <person name="van de Peer Y."/>
            <person name="Wang X."/>
            <person name="Weigel D."/>
            <person name="Yang L."/>
        </authorList>
    </citation>
    <scope>NUCLEOTIDE SEQUENCE</scope>
</reference>
<evidence type="ECO:0000313" key="1">
    <source>
        <dbReference type="EMBL" id="EFH39330.1"/>
    </source>
</evidence>
<dbReference type="AlphaFoldDB" id="D7MMQ6"/>
<dbReference type="EMBL" id="GL348744">
    <property type="protein sequence ID" value="EFH39330.1"/>
    <property type="molecule type" value="Genomic_DNA"/>
</dbReference>
<reference evidence="2" key="1">
    <citation type="submission" date="2009-11" db="EMBL/GenBank/DDBJ databases">
        <authorList>
            <consortium name="US DOE Joint Genome Institute (JGI-PGF)"/>
            <person name="Ottilar R."/>
            <person name="Schmutz J."/>
            <person name="Salamov A."/>
            <person name="Cheng J.F."/>
            <person name="Lucas S."/>
            <person name="Pitluck S."/>
            <person name="Gundlach H."/>
            <person name="Guo Y."/>
            <person name="Haberer G."/>
            <person name="Nasrallah J."/>
            <person name="Mayer K.F.X."/>
            <person name="van de Peer Y."/>
            <person name="Weigel D."/>
            <person name="Grigoriev I.V."/>
        </authorList>
    </citation>
    <scope>NUCLEOTIDE SEQUENCE</scope>
</reference>
<reference evidence="3" key="3">
    <citation type="journal article" date="2011" name="Nat. Genet.">
        <title>The Arabidopsis lyrata genome sequence and the basis of rapid genome size change.</title>
        <authorList>
            <person name="Hu T.T."/>
            <person name="Pattyn P."/>
            <person name="Bakker E.G."/>
            <person name="Cao J."/>
            <person name="Cheng J.-F."/>
            <person name="Clark R.M."/>
            <person name="Fahlgren N."/>
            <person name="Fawcett J.A."/>
            <person name="Grimwood J."/>
            <person name="Gundlach H."/>
            <person name="Haberer G."/>
            <person name="Hollister J.D."/>
            <person name="Ossowski S."/>
            <person name="Ottilar R.P."/>
            <person name="Salamov A.A."/>
            <person name="Schneeberger K."/>
            <person name="Spannagl M."/>
            <person name="Wang X."/>
            <person name="Yang L."/>
            <person name="Nasrallah M.E."/>
            <person name="Bergelson J."/>
            <person name="Carrington J.C."/>
            <person name="Gaut B.S."/>
            <person name="Schmutz J."/>
            <person name="Mayer K.F.X."/>
            <person name="Van de Peer Y."/>
            <person name="Grigoriev I.V."/>
            <person name="Nordborg M."/>
            <person name="Weigel D."/>
            <person name="Guo Y.-L."/>
        </authorList>
    </citation>
    <scope>NUCLEOTIDE SEQUENCE [LARGE SCALE GENOMIC DNA]</scope>
    <source>
        <strain evidence="3">cv. MN47</strain>
    </source>
</reference>
<dbReference type="EMBL" id="GL348720">
    <property type="protein sequence ID" value="EFH40196.1"/>
    <property type="molecule type" value="Genomic_DNA"/>
</dbReference>
<evidence type="ECO:0008006" key="4">
    <source>
        <dbReference type="Google" id="ProtNLM"/>
    </source>
</evidence>
<protein>
    <recommendedName>
        <fullName evidence="4">F-box domain-containing protein</fullName>
    </recommendedName>
</protein>
<dbReference type="Proteomes" id="UP000008694">
    <property type="component" value="Unassembled WGS sequence"/>
</dbReference>
<dbReference type="Gramene" id="scaffold_801241.1">
    <property type="protein sequence ID" value="scaffold_801241.1"/>
    <property type="gene ID" value="scaffold_801241.1"/>
</dbReference>
<dbReference type="InterPro" id="IPR050354">
    <property type="entry name" value="F-box/kelch-repeat_ARATH"/>
</dbReference>
<dbReference type="HOGENOM" id="CLU_2375690_0_0_1"/>
<dbReference type="PANTHER" id="PTHR24414:SF184">
    <property type="entry name" value="GALACTOSE OXIDASE_KELCH REPEAT SUPERFAMILY PROTEIN"/>
    <property type="match status" value="1"/>
</dbReference>
<evidence type="ECO:0000313" key="3">
    <source>
        <dbReference type="Proteomes" id="UP000008694"/>
    </source>
</evidence>
<proteinExistence type="predicted"/>
<dbReference type="STRING" id="81972.D7MMQ6"/>
<name>D7MMQ6_ARALL</name>
<dbReference type="PANTHER" id="PTHR24414">
    <property type="entry name" value="F-BOX/KELCH-REPEAT PROTEIN SKIP4"/>
    <property type="match status" value="1"/>
</dbReference>
<organism evidence="3">
    <name type="scientific">Arabidopsis lyrata subsp. lyrata</name>
    <name type="common">Lyre-leaved rock-cress</name>
    <dbReference type="NCBI Taxonomy" id="81972"/>
    <lineage>
        <taxon>Eukaryota</taxon>
        <taxon>Viridiplantae</taxon>
        <taxon>Streptophyta</taxon>
        <taxon>Embryophyta</taxon>
        <taxon>Tracheophyta</taxon>
        <taxon>Spermatophyta</taxon>
        <taxon>Magnoliopsida</taxon>
        <taxon>eudicotyledons</taxon>
        <taxon>Gunneridae</taxon>
        <taxon>Pentapetalae</taxon>
        <taxon>rosids</taxon>
        <taxon>malvids</taxon>
        <taxon>Brassicales</taxon>
        <taxon>Brassicaceae</taxon>
        <taxon>Camelineae</taxon>
        <taxon>Arabidopsis</taxon>
    </lineage>
</organism>
<sequence length="95" mass="11272">MFKQLVRAHEGLSLLEMLLVSKSFRTILTSPELYQTRTLLSLTETFLYVCLRFPDEAIIRWFTLYRKRNQTLTKKRSQLSSCGLMHRPKLGFFIN</sequence>
<gene>
    <name evidence="2" type="ORF">ARALYDRAFT_917841</name>
    <name evidence="1" type="ORF">ARALYDRAFT_920549</name>
</gene>
<keyword evidence="3" id="KW-1185">Reference proteome</keyword>
<accession>D7MMQ6</accession>
<evidence type="ECO:0000313" key="2">
    <source>
        <dbReference type="EMBL" id="EFH40196.1"/>
    </source>
</evidence>